<comment type="function">
    <text evidence="7">Required for chromosome condensation and partitioning.</text>
</comment>
<dbReference type="RefSeq" id="WP_171906451.1">
    <property type="nucleotide sequence ID" value="NZ_FNAQ01000025.1"/>
</dbReference>
<evidence type="ECO:0000256" key="7">
    <source>
        <dbReference type="HAMAP-Rule" id="MF_01894"/>
    </source>
</evidence>
<dbReference type="GO" id="GO:0016887">
    <property type="term" value="F:ATP hydrolysis activity"/>
    <property type="evidence" value="ECO:0007669"/>
    <property type="project" value="InterPro"/>
</dbReference>
<feature type="domain" description="RecF/RecN/SMC N-terminal" evidence="9">
    <location>
        <begin position="3"/>
        <end position="1156"/>
    </location>
</feature>
<evidence type="ECO:0000256" key="6">
    <source>
        <dbReference type="ARBA" id="ARBA00023125"/>
    </source>
</evidence>
<name>A0A1G7EZ81_9BACT</name>
<evidence type="ECO:0000256" key="2">
    <source>
        <dbReference type="ARBA" id="ARBA00022490"/>
    </source>
</evidence>
<evidence type="ECO:0000256" key="5">
    <source>
        <dbReference type="ARBA" id="ARBA00023054"/>
    </source>
</evidence>
<comment type="domain">
    <text evidence="7">Contains large globular domains required for ATP hydrolysis at each terminus and a third globular domain forming a flexible hinge near the middle of the molecule. These domains are separated by coiled-coil structures.</text>
</comment>
<accession>A0A1G7EZ81</accession>
<sequence length="1174" mass="134285">MKIRRIEIVGFKSFVDKTVLVFDAGISAVLGPNGCGKSNLVDALRWVMGEQNAKNLRGQVMEDVLFGGSDSRRPHGLAEVSLVFSHSAEIQHPLVKDFNEIMVTRRLYRNGESEYLINRASCRLMDVTELFMDTGIGARAYSIIEQGKIGSILHALPEQRRSLIEEAAGITKYKARKKAALRKIEATRQNLVRLGDLIGELERQLGSLQLQAERAEQYRRVRRELRALELLQACHEWRRLEAAVQDGCRAEQELQLQLTSHQARIDQLQLQLEKILLQRAEAEQQLQQLQQQVLQHRSDAQQCDNDMRLLQQQQQNLQRQRQEGSGELQQASQRQQLAERRLQELTRQLDDLGRQARCAQEDWQQHQQALQTDLELDRQQGVALQTARQQWQQANQELLQRRTAWARLEQQQTTAAETVQRQQVALDALQQQGTQQRQTLAALQAEVEQLRQARQLSEQQQQQALCQRDQQRQQVQRARQVQQQVAAELNLVQSRHQSLHELVTGGEDVGADTRALLADSQLCQLGVALLADGLQVPAELEEAVAVALEQQLQAVAFDSVAGLATLLEQHDLPGGRLQLPRPALTLARAPAGVPLSDCLVGDSAVAAAWLNGVWLVESLWPFLDQPLAAGLTLVTKRGDSLCWRGRLVLAGPQSTGQLLRNRRRLTELAQQVDQLRQQLERETAQVESQQRLRDTAEQQLQHWQQQLQQLQLQLRGQEKELELAQRNEQQLGQRLERQRQQLHQARQQRDRLQEQEQQEQAVLVQLEAHCRELQQQIDAQEQQWQQQRQQLQQAQQQLAGLQEQAARAGEQEKALQQERQREQRILAEQQQRQRQWQQRLATLEQQQAQQQTEQVRLQQRLEVLLTQLQRDEERLVRQQQQAGDRRAEGDAAETALRQLRSAQQQLQQELVRQQGGVERLRQEQQALRQRMEERQPENLAQLAAAALEPLPLDADRRLRRLRESLEGFGEVNLLAIDEYAALNQRYSFLAEQRQDLETSINDLQAAIQQINRTSRRRFREAFDQINACFQEIFPRLFAGGRAALQLTDETDLLETGVDIIAQPPGKKLQNVMLLSGGEKALTAVALIFAIFQVKPSPFCVLDEVDAPLDEANIGRFNDMVREIARQSQVILITHNPRTMEIADQLFGVTMEEPGVSRLVSVRLSSLAPEMRGQA</sequence>
<keyword evidence="6 7" id="KW-0238">DNA-binding</keyword>
<dbReference type="PANTHER" id="PTHR43977">
    <property type="entry name" value="STRUCTURAL MAINTENANCE OF CHROMOSOMES PROTEIN 3"/>
    <property type="match status" value="1"/>
</dbReference>
<dbReference type="GO" id="GO:0003677">
    <property type="term" value="F:DNA binding"/>
    <property type="evidence" value="ECO:0007669"/>
    <property type="project" value="UniProtKB-UniRule"/>
</dbReference>
<dbReference type="EMBL" id="FNAQ01000025">
    <property type="protein sequence ID" value="SDE68983.1"/>
    <property type="molecule type" value="Genomic_DNA"/>
</dbReference>
<evidence type="ECO:0000313" key="11">
    <source>
        <dbReference type="Proteomes" id="UP000243205"/>
    </source>
</evidence>
<dbReference type="InterPro" id="IPR024704">
    <property type="entry name" value="SMC"/>
</dbReference>
<dbReference type="InterPro" id="IPR027417">
    <property type="entry name" value="P-loop_NTPase"/>
</dbReference>
<dbReference type="HAMAP" id="MF_01894">
    <property type="entry name" value="Smc_prok"/>
    <property type="match status" value="1"/>
</dbReference>
<dbReference type="GO" id="GO:0007062">
    <property type="term" value="P:sister chromatid cohesion"/>
    <property type="evidence" value="ECO:0007669"/>
    <property type="project" value="InterPro"/>
</dbReference>
<dbReference type="GO" id="GO:0007059">
    <property type="term" value="P:chromosome segregation"/>
    <property type="evidence" value="ECO:0007669"/>
    <property type="project" value="UniProtKB-UniRule"/>
</dbReference>
<evidence type="ECO:0000256" key="8">
    <source>
        <dbReference type="SAM" id="MobiDB-lite"/>
    </source>
</evidence>
<keyword evidence="5 7" id="KW-0175">Coiled coil</keyword>
<dbReference type="InterPro" id="IPR011890">
    <property type="entry name" value="SMC_prok"/>
</dbReference>
<dbReference type="GO" id="GO:0006260">
    <property type="term" value="P:DNA replication"/>
    <property type="evidence" value="ECO:0007669"/>
    <property type="project" value="UniProtKB-UniRule"/>
</dbReference>
<dbReference type="AlphaFoldDB" id="A0A1G7EZ81"/>
<feature type="coiled-coil region" evidence="7">
    <location>
        <begin position="426"/>
        <end position="467"/>
    </location>
</feature>
<feature type="coiled-coil region" evidence="7">
    <location>
        <begin position="979"/>
        <end position="1013"/>
    </location>
</feature>
<gene>
    <name evidence="7" type="primary">smc</name>
    <name evidence="10" type="ORF">SAMN05661003_12510</name>
</gene>
<dbReference type="SUPFAM" id="SSF52540">
    <property type="entry name" value="P-loop containing nucleoside triphosphate hydrolases"/>
    <property type="match status" value="1"/>
</dbReference>
<feature type="coiled-coil region" evidence="7">
    <location>
        <begin position="658"/>
        <end position="923"/>
    </location>
</feature>
<dbReference type="FunFam" id="3.40.50.300:FF:000901">
    <property type="entry name" value="Chromosome partition protein Smc"/>
    <property type="match status" value="1"/>
</dbReference>
<dbReference type="PIRSF" id="PIRSF005719">
    <property type="entry name" value="SMC"/>
    <property type="match status" value="1"/>
</dbReference>
<dbReference type="GO" id="GO:0005524">
    <property type="term" value="F:ATP binding"/>
    <property type="evidence" value="ECO:0007669"/>
    <property type="project" value="UniProtKB-UniRule"/>
</dbReference>
<evidence type="ECO:0000256" key="4">
    <source>
        <dbReference type="ARBA" id="ARBA00022840"/>
    </source>
</evidence>
<feature type="coiled-coil region" evidence="7">
    <location>
        <begin position="170"/>
        <end position="218"/>
    </location>
</feature>
<dbReference type="InterPro" id="IPR003395">
    <property type="entry name" value="RecF/RecN/SMC_N"/>
</dbReference>
<evidence type="ECO:0000259" key="9">
    <source>
        <dbReference type="Pfam" id="PF02463"/>
    </source>
</evidence>
<comment type="subunit">
    <text evidence="7">Homodimer.</text>
</comment>
<feature type="region of interest" description="Disordered" evidence="8">
    <location>
        <begin position="314"/>
        <end position="333"/>
    </location>
</feature>
<protein>
    <recommendedName>
        <fullName evidence="7">Chromosome partition protein Smc</fullName>
    </recommendedName>
</protein>
<dbReference type="GO" id="GO:0005737">
    <property type="term" value="C:cytoplasm"/>
    <property type="evidence" value="ECO:0007669"/>
    <property type="project" value="UniProtKB-SubCell"/>
</dbReference>
<dbReference type="GO" id="GO:0030261">
    <property type="term" value="P:chromosome condensation"/>
    <property type="evidence" value="ECO:0007669"/>
    <property type="project" value="InterPro"/>
</dbReference>
<evidence type="ECO:0000256" key="1">
    <source>
        <dbReference type="ARBA" id="ARBA00004496"/>
    </source>
</evidence>
<keyword evidence="4 7" id="KW-0067">ATP-binding</keyword>
<dbReference type="NCBIfam" id="TIGR02168">
    <property type="entry name" value="SMC_prok_B"/>
    <property type="match status" value="1"/>
</dbReference>
<reference evidence="11" key="1">
    <citation type="submission" date="2016-10" db="EMBL/GenBank/DDBJ databases">
        <authorList>
            <person name="Varghese N."/>
            <person name="Submissions S."/>
        </authorList>
    </citation>
    <scope>NUCLEOTIDE SEQUENCE [LARGE SCALE GENOMIC DNA]</scope>
    <source>
        <strain evidence="11">DSM 8987</strain>
    </source>
</reference>
<dbReference type="STRING" id="57664.SAMN05661003_12510"/>
<keyword evidence="3 7" id="KW-0547">Nucleotide-binding</keyword>
<proteinExistence type="inferred from homology"/>
<dbReference type="Pfam" id="PF02463">
    <property type="entry name" value="SMC_N"/>
    <property type="match status" value="1"/>
</dbReference>
<evidence type="ECO:0000256" key="3">
    <source>
        <dbReference type="ARBA" id="ARBA00022741"/>
    </source>
</evidence>
<dbReference type="CDD" id="cd03278">
    <property type="entry name" value="ABC_SMC_barmotin"/>
    <property type="match status" value="1"/>
</dbReference>
<comment type="similarity">
    <text evidence="7">Belongs to the SMC family.</text>
</comment>
<organism evidence="10 11">
    <name type="scientific">Desulfuromonas thiophila</name>
    <dbReference type="NCBI Taxonomy" id="57664"/>
    <lineage>
        <taxon>Bacteria</taxon>
        <taxon>Pseudomonadati</taxon>
        <taxon>Thermodesulfobacteriota</taxon>
        <taxon>Desulfuromonadia</taxon>
        <taxon>Desulfuromonadales</taxon>
        <taxon>Desulfuromonadaceae</taxon>
        <taxon>Desulfuromonas</taxon>
    </lineage>
</organism>
<dbReference type="Gene3D" id="3.40.50.300">
    <property type="entry name" value="P-loop containing nucleotide triphosphate hydrolases"/>
    <property type="match status" value="2"/>
</dbReference>
<dbReference type="Proteomes" id="UP000243205">
    <property type="component" value="Unassembled WGS sequence"/>
</dbReference>
<keyword evidence="2 7" id="KW-0963">Cytoplasm</keyword>
<evidence type="ECO:0000313" key="10">
    <source>
        <dbReference type="EMBL" id="SDE68983.1"/>
    </source>
</evidence>
<comment type="subcellular location">
    <subcellularLocation>
        <location evidence="1 7">Cytoplasm</location>
    </subcellularLocation>
</comment>
<feature type="binding site" evidence="7">
    <location>
        <begin position="32"/>
        <end position="39"/>
    </location>
    <ligand>
        <name>ATP</name>
        <dbReference type="ChEBI" id="CHEBI:30616"/>
    </ligand>
</feature>
<keyword evidence="11" id="KW-1185">Reference proteome</keyword>